<reference evidence="1 2" key="1">
    <citation type="journal article" date="2019" name="Plant Biotechnol. J.">
        <title>The red bayberry genome and genetic basis of sex determination.</title>
        <authorList>
            <person name="Jia H.M."/>
            <person name="Jia H.J."/>
            <person name="Cai Q.L."/>
            <person name="Wang Y."/>
            <person name="Zhao H.B."/>
            <person name="Yang W.F."/>
            <person name="Wang G.Y."/>
            <person name="Li Y.H."/>
            <person name="Zhan D.L."/>
            <person name="Shen Y.T."/>
            <person name="Niu Q.F."/>
            <person name="Chang L."/>
            <person name="Qiu J."/>
            <person name="Zhao L."/>
            <person name="Xie H.B."/>
            <person name="Fu W.Y."/>
            <person name="Jin J."/>
            <person name="Li X.W."/>
            <person name="Jiao Y."/>
            <person name="Zhou C.C."/>
            <person name="Tu T."/>
            <person name="Chai C.Y."/>
            <person name="Gao J.L."/>
            <person name="Fan L.J."/>
            <person name="van de Weg E."/>
            <person name="Wang J.Y."/>
            <person name="Gao Z.S."/>
        </authorList>
    </citation>
    <scope>NUCLEOTIDE SEQUENCE [LARGE SCALE GENOMIC DNA]</scope>
    <source>
        <tissue evidence="1">Leaves</tissue>
    </source>
</reference>
<proteinExistence type="predicted"/>
<sequence length="61" mass="6617">MNFRTRCSLCTQMKGNRLTMQPSRAASSPSPASAVISTLAYVPRIAMPKGPAFIVDFAKEL</sequence>
<keyword evidence="2" id="KW-1185">Reference proteome</keyword>
<accession>A0A6A1V804</accession>
<name>A0A6A1V804_9ROSI</name>
<dbReference type="Proteomes" id="UP000516437">
    <property type="component" value="Chromosome 6"/>
</dbReference>
<dbReference type="EMBL" id="RXIC02000024">
    <property type="protein sequence ID" value="KAB1208979.1"/>
    <property type="molecule type" value="Genomic_DNA"/>
</dbReference>
<evidence type="ECO:0000313" key="2">
    <source>
        <dbReference type="Proteomes" id="UP000516437"/>
    </source>
</evidence>
<dbReference type="AlphaFoldDB" id="A0A6A1V804"/>
<gene>
    <name evidence="1" type="ORF">CJ030_MR6G022947</name>
</gene>
<protein>
    <submittedName>
        <fullName evidence="1">Uncharacterized protein</fullName>
    </submittedName>
</protein>
<organism evidence="1 2">
    <name type="scientific">Morella rubra</name>
    <name type="common">Chinese bayberry</name>
    <dbReference type="NCBI Taxonomy" id="262757"/>
    <lineage>
        <taxon>Eukaryota</taxon>
        <taxon>Viridiplantae</taxon>
        <taxon>Streptophyta</taxon>
        <taxon>Embryophyta</taxon>
        <taxon>Tracheophyta</taxon>
        <taxon>Spermatophyta</taxon>
        <taxon>Magnoliopsida</taxon>
        <taxon>eudicotyledons</taxon>
        <taxon>Gunneridae</taxon>
        <taxon>Pentapetalae</taxon>
        <taxon>rosids</taxon>
        <taxon>fabids</taxon>
        <taxon>Fagales</taxon>
        <taxon>Myricaceae</taxon>
        <taxon>Morella</taxon>
    </lineage>
</organism>
<comment type="caution">
    <text evidence="1">The sequence shown here is derived from an EMBL/GenBank/DDBJ whole genome shotgun (WGS) entry which is preliminary data.</text>
</comment>
<evidence type="ECO:0000313" key="1">
    <source>
        <dbReference type="EMBL" id="KAB1208979.1"/>
    </source>
</evidence>